<sequence>MRWHAGRHARLTRLNNISSRDQASPSPMYFNPEAGGFCVSASKQVFRLFEDLHPRPSGCDAPSARRWRSSSRSRDMKYRICLGRALRLDAWCARGRTHRSSTVFPALLTSGSPLGACPGLASAPQSSTSRMSKATVPARRGMRRSSAEGRIPARSGFVILRTLCFSCLLKVRPQ</sequence>
<keyword evidence="3" id="KW-1185">Reference proteome</keyword>
<dbReference type="AlphaFoldDB" id="A0A8E2AZH4"/>
<reference evidence="2 3" key="1">
    <citation type="submission" date="2016-07" db="EMBL/GenBank/DDBJ databases">
        <title>Draft genome of the white-rot fungus Obba rivulosa 3A-2.</title>
        <authorList>
            <consortium name="DOE Joint Genome Institute"/>
            <person name="Miettinen O."/>
            <person name="Riley R."/>
            <person name="Acob R."/>
            <person name="Barry K."/>
            <person name="Cullen D."/>
            <person name="De Vries R."/>
            <person name="Hainaut M."/>
            <person name="Hatakka A."/>
            <person name="Henrissat B."/>
            <person name="Hilden K."/>
            <person name="Kuo R."/>
            <person name="Labutti K."/>
            <person name="Lipzen A."/>
            <person name="Makela M.R."/>
            <person name="Sandor L."/>
            <person name="Spatafora J.W."/>
            <person name="Grigoriev I.V."/>
            <person name="Hibbett D.S."/>
        </authorList>
    </citation>
    <scope>NUCLEOTIDE SEQUENCE [LARGE SCALE GENOMIC DNA]</scope>
    <source>
        <strain evidence="2 3">3A-2</strain>
    </source>
</reference>
<evidence type="ECO:0000313" key="3">
    <source>
        <dbReference type="Proteomes" id="UP000250043"/>
    </source>
</evidence>
<evidence type="ECO:0000313" key="2">
    <source>
        <dbReference type="EMBL" id="OCH91070.1"/>
    </source>
</evidence>
<dbReference type="EMBL" id="KV722392">
    <property type="protein sequence ID" value="OCH91070.1"/>
    <property type="molecule type" value="Genomic_DNA"/>
</dbReference>
<proteinExistence type="predicted"/>
<feature type="compositionally biased region" description="Polar residues" evidence="1">
    <location>
        <begin position="123"/>
        <end position="132"/>
    </location>
</feature>
<protein>
    <submittedName>
        <fullName evidence="2">Uncharacterized protein</fullName>
    </submittedName>
</protein>
<accession>A0A8E2AZH4</accession>
<organism evidence="2 3">
    <name type="scientific">Obba rivulosa</name>
    <dbReference type="NCBI Taxonomy" id="1052685"/>
    <lineage>
        <taxon>Eukaryota</taxon>
        <taxon>Fungi</taxon>
        <taxon>Dikarya</taxon>
        <taxon>Basidiomycota</taxon>
        <taxon>Agaricomycotina</taxon>
        <taxon>Agaricomycetes</taxon>
        <taxon>Polyporales</taxon>
        <taxon>Gelatoporiaceae</taxon>
        <taxon>Obba</taxon>
    </lineage>
</organism>
<evidence type="ECO:0000256" key="1">
    <source>
        <dbReference type="SAM" id="MobiDB-lite"/>
    </source>
</evidence>
<feature type="region of interest" description="Disordered" evidence="1">
    <location>
        <begin position="120"/>
        <end position="147"/>
    </location>
</feature>
<gene>
    <name evidence="2" type="ORF">OBBRIDRAFT_552113</name>
</gene>
<dbReference type="Proteomes" id="UP000250043">
    <property type="component" value="Unassembled WGS sequence"/>
</dbReference>
<name>A0A8E2AZH4_9APHY</name>